<reference evidence="1 2" key="1">
    <citation type="journal article" date="2012" name="Nat. Commun.">
        <title>A multi-omic map of the lipid-producing yeast Rhodosporidium toruloides.</title>
        <authorList>
            <person name="Zhu Z."/>
            <person name="Zhang S."/>
            <person name="Liu H."/>
            <person name="Shen H."/>
            <person name="Lin X."/>
            <person name="Yang F."/>
            <person name="Zhou Y.J."/>
            <person name="Jin G."/>
            <person name="Ye M."/>
            <person name="Zou H."/>
            <person name="Zou H."/>
            <person name="Zhao Z.K."/>
        </authorList>
    </citation>
    <scope>NUCLEOTIDE SEQUENCE [LARGE SCALE GENOMIC DNA]</scope>
    <source>
        <strain evidence="1 2">NP11</strain>
    </source>
</reference>
<dbReference type="HOGENOM" id="CLU_1008843_0_0_1"/>
<evidence type="ECO:0008006" key="3">
    <source>
        <dbReference type="Google" id="ProtNLM"/>
    </source>
</evidence>
<keyword evidence="2" id="KW-1185">Reference proteome</keyword>
<organism evidence="1 2">
    <name type="scientific">Rhodotorula toruloides (strain NP11)</name>
    <name type="common">Yeast</name>
    <name type="synonym">Rhodosporidium toruloides</name>
    <dbReference type="NCBI Taxonomy" id="1130832"/>
    <lineage>
        <taxon>Eukaryota</taxon>
        <taxon>Fungi</taxon>
        <taxon>Dikarya</taxon>
        <taxon>Basidiomycota</taxon>
        <taxon>Pucciniomycotina</taxon>
        <taxon>Microbotryomycetes</taxon>
        <taxon>Sporidiobolales</taxon>
        <taxon>Sporidiobolaceae</taxon>
        <taxon>Rhodotorula</taxon>
    </lineage>
</organism>
<dbReference type="GeneID" id="27364957"/>
<accession>M7WWG6</accession>
<dbReference type="EMBL" id="KB722652">
    <property type="protein sequence ID" value="EMS22190.1"/>
    <property type="molecule type" value="Genomic_DNA"/>
</dbReference>
<evidence type="ECO:0000313" key="1">
    <source>
        <dbReference type="EMBL" id="EMS22190.1"/>
    </source>
</evidence>
<name>M7WWG6_RHOT1</name>
<sequence length="276" mass="30970">MKAQGAVVGVAQIELPKDRELVEGAPTYLTGAVKNLKATIKPPRIPGAAYLSPVHDDFAILARLPKLKTLIVVVKSFLGDKRTSEFGVSTVDINLSAESPLRRLDDLESSLSTLLSTSVLPHFRSFRLAARQEFDLWAGVDWVDLPDPQPELVDQLDFLQFEDHHGEMTPVGWYTSNAPTLCMANSEAAHLDKAVFLPANLGKFFADDLNEICKAIEVPVVTAEDGHIDPRTDEERDELKKRRETTHDEFDFDEAEWMYRTEFITPAFVKYIQSNE</sequence>
<dbReference type="Proteomes" id="UP000016926">
    <property type="component" value="Unassembled WGS sequence"/>
</dbReference>
<dbReference type="AlphaFoldDB" id="M7WWG6"/>
<dbReference type="RefSeq" id="XP_016273309.1">
    <property type="nucleotide sequence ID" value="XM_016414628.1"/>
</dbReference>
<proteinExistence type="predicted"/>
<evidence type="ECO:0000313" key="2">
    <source>
        <dbReference type="Proteomes" id="UP000016926"/>
    </source>
</evidence>
<dbReference type="OrthoDB" id="10290142at2759"/>
<protein>
    <recommendedName>
        <fullName evidence="3">Proteophosphoglycan ppg4</fullName>
    </recommendedName>
</protein>
<gene>
    <name evidence="1" type="ORF">RHTO_00944</name>
</gene>